<keyword evidence="2" id="KW-1185">Reference proteome</keyword>
<proteinExistence type="predicted"/>
<accession>A0AAV4C6Y8</accession>
<dbReference type="EMBL" id="BLXT01005884">
    <property type="protein sequence ID" value="GFO27142.1"/>
    <property type="molecule type" value="Genomic_DNA"/>
</dbReference>
<sequence>MNCTKYQKPADAFTSMLPSLDDMCRKLESYEQSLKICPFPTLQHTTRFFLLELTLYFLSFVFTSERGVGGTVASESALRSAGTILLQCPGLMKGLKA</sequence>
<protein>
    <submittedName>
        <fullName evidence="1">Uncharacterized protein</fullName>
    </submittedName>
</protein>
<dbReference type="Proteomes" id="UP000735302">
    <property type="component" value="Unassembled WGS sequence"/>
</dbReference>
<gene>
    <name evidence="1" type="ORF">PoB_005364700</name>
</gene>
<evidence type="ECO:0000313" key="2">
    <source>
        <dbReference type="Proteomes" id="UP000735302"/>
    </source>
</evidence>
<comment type="caution">
    <text evidence="1">The sequence shown here is derived from an EMBL/GenBank/DDBJ whole genome shotgun (WGS) entry which is preliminary data.</text>
</comment>
<evidence type="ECO:0000313" key="1">
    <source>
        <dbReference type="EMBL" id="GFO27142.1"/>
    </source>
</evidence>
<name>A0AAV4C6Y8_9GAST</name>
<reference evidence="1 2" key="1">
    <citation type="journal article" date="2021" name="Elife">
        <title>Chloroplast acquisition without the gene transfer in kleptoplastic sea slugs, Plakobranchus ocellatus.</title>
        <authorList>
            <person name="Maeda T."/>
            <person name="Takahashi S."/>
            <person name="Yoshida T."/>
            <person name="Shimamura S."/>
            <person name="Takaki Y."/>
            <person name="Nagai Y."/>
            <person name="Toyoda A."/>
            <person name="Suzuki Y."/>
            <person name="Arimoto A."/>
            <person name="Ishii H."/>
            <person name="Satoh N."/>
            <person name="Nishiyama T."/>
            <person name="Hasebe M."/>
            <person name="Maruyama T."/>
            <person name="Minagawa J."/>
            <person name="Obokata J."/>
            <person name="Shigenobu S."/>
        </authorList>
    </citation>
    <scope>NUCLEOTIDE SEQUENCE [LARGE SCALE GENOMIC DNA]</scope>
</reference>
<dbReference type="AlphaFoldDB" id="A0AAV4C6Y8"/>
<organism evidence="1 2">
    <name type="scientific">Plakobranchus ocellatus</name>
    <dbReference type="NCBI Taxonomy" id="259542"/>
    <lineage>
        <taxon>Eukaryota</taxon>
        <taxon>Metazoa</taxon>
        <taxon>Spiralia</taxon>
        <taxon>Lophotrochozoa</taxon>
        <taxon>Mollusca</taxon>
        <taxon>Gastropoda</taxon>
        <taxon>Heterobranchia</taxon>
        <taxon>Euthyneura</taxon>
        <taxon>Panpulmonata</taxon>
        <taxon>Sacoglossa</taxon>
        <taxon>Placobranchoidea</taxon>
        <taxon>Plakobranchidae</taxon>
        <taxon>Plakobranchus</taxon>
    </lineage>
</organism>